<keyword evidence="7" id="KW-0131">Cell cycle</keyword>
<dbReference type="EMBL" id="AZQP01000021">
    <property type="protein sequence ID" value="EYE88436.1"/>
    <property type="molecule type" value="Genomic_DNA"/>
</dbReference>
<comment type="subcellular location">
    <subcellularLocation>
        <location evidence="1">Membrane</location>
    </subcellularLocation>
</comment>
<evidence type="ECO:0000256" key="5">
    <source>
        <dbReference type="ARBA" id="ARBA00022989"/>
    </source>
</evidence>
<evidence type="ECO:0000256" key="6">
    <source>
        <dbReference type="ARBA" id="ARBA00023136"/>
    </source>
</evidence>
<gene>
    <name evidence="10" type="ORF">Q428_07950</name>
</gene>
<feature type="domain" description="POTRA" evidence="9">
    <location>
        <begin position="41"/>
        <end position="108"/>
    </location>
</feature>
<keyword evidence="3" id="KW-0132">Cell division</keyword>
<name>A0A017RUZ9_9CLOT</name>
<evidence type="ECO:0000256" key="1">
    <source>
        <dbReference type="ARBA" id="ARBA00004370"/>
    </source>
</evidence>
<evidence type="ECO:0000313" key="10">
    <source>
        <dbReference type="EMBL" id="EYE88436.1"/>
    </source>
</evidence>
<protein>
    <recommendedName>
        <fullName evidence="9">POTRA domain-containing protein</fullName>
    </recommendedName>
</protein>
<dbReference type="PROSITE" id="PS51779">
    <property type="entry name" value="POTRA"/>
    <property type="match status" value="1"/>
</dbReference>
<feature type="transmembrane region" description="Helical" evidence="8">
    <location>
        <begin position="21"/>
        <end position="41"/>
    </location>
</feature>
<accession>A0A017RUZ9</accession>
<keyword evidence="2" id="KW-1003">Cell membrane</keyword>
<dbReference type="InterPro" id="IPR034746">
    <property type="entry name" value="POTRA"/>
</dbReference>
<dbReference type="AlphaFoldDB" id="A0A017RUZ9"/>
<evidence type="ECO:0000256" key="8">
    <source>
        <dbReference type="SAM" id="Phobius"/>
    </source>
</evidence>
<evidence type="ECO:0000256" key="3">
    <source>
        <dbReference type="ARBA" id="ARBA00022618"/>
    </source>
</evidence>
<evidence type="ECO:0000259" key="9">
    <source>
        <dbReference type="PROSITE" id="PS51779"/>
    </source>
</evidence>
<dbReference type="InterPro" id="IPR013685">
    <property type="entry name" value="POTRA_FtsQ_type"/>
</dbReference>
<dbReference type="Proteomes" id="UP000019681">
    <property type="component" value="Unassembled WGS sequence"/>
</dbReference>
<dbReference type="InterPro" id="IPR050487">
    <property type="entry name" value="FtsQ_DivIB"/>
</dbReference>
<keyword evidence="4 8" id="KW-0812">Transmembrane</keyword>
<evidence type="ECO:0000313" key="11">
    <source>
        <dbReference type="Proteomes" id="UP000019681"/>
    </source>
</evidence>
<keyword evidence="6 8" id="KW-0472">Membrane</keyword>
<keyword evidence="5 8" id="KW-1133">Transmembrane helix</keyword>
<reference evidence="10 11" key="1">
    <citation type="journal article" date="2014" name="Genome Announc.">
        <title>Draft Genome Sequence of Fervidicella metallireducens Strain AeBT, an Iron-Reducing Thermoanaerobe from the Great Artesian Basin.</title>
        <authorList>
            <person name="Patel B.K."/>
        </authorList>
    </citation>
    <scope>NUCLEOTIDE SEQUENCE [LARGE SCALE GENOMIC DNA]</scope>
    <source>
        <strain evidence="10 11">AeB</strain>
    </source>
</reference>
<dbReference type="PANTHER" id="PTHR37820:SF1">
    <property type="entry name" value="CELL DIVISION PROTEIN FTSQ"/>
    <property type="match status" value="1"/>
</dbReference>
<dbReference type="GO" id="GO:0051301">
    <property type="term" value="P:cell division"/>
    <property type="evidence" value="ECO:0007669"/>
    <property type="project" value="UniProtKB-KW"/>
</dbReference>
<proteinExistence type="predicted"/>
<evidence type="ECO:0000256" key="7">
    <source>
        <dbReference type="ARBA" id="ARBA00023306"/>
    </source>
</evidence>
<dbReference type="STRING" id="1403537.Q428_07950"/>
<evidence type="ECO:0000256" key="4">
    <source>
        <dbReference type="ARBA" id="ARBA00022692"/>
    </source>
</evidence>
<dbReference type="PANTHER" id="PTHR37820">
    <property type="entry name" value="CELL DIVISION PROTEIN DIVIB"/>
    <property type="match status" value="1"/>
</dbReference>
<dbReference type="Gene3D" id="3.10.20.310">
    <property type="entry name" value="membrane protein fhac"/>
    <property type="match status" value="1"/>
</dbReference>
<evidence type="ECO:0000256" key="2">
    <source>
        <dbReference type="ARBA" id="ARBA00022475"/>
    </source>
</evidence>
<sequence>MPMTKDKLETKITRRKSSFRFSLIIIFLGILAVIFLKTSFFEIKNVEVKNNYIVSKDEIVTLANVRGENIFLINKKKITENIANNPYVKEVKIQRSLPDEVIIDIKEKDIKGLIKLKNSFINVDGEGNMIQIVNQFPNCKLPLIEGVKLEEYEPNKSIIGRDENKLKALKSVLTLTDYKEYKKLIYSINISDPFNIKLTTINKMEIYIGDWNNMQYKLELAYYAMKNPALNGKTGVLEVMAEDGTVIFKTKEVKNK</sequence>
<dbReference type="GO" id="GO:0005886">
    <property type="term" value="C:plasma membrane"/>
    <property type="evidence" value="ECO:0007669"/>
    <property type="project" value="TreeGrafter"/>
</dbReference>
<comment type="caution">
    <text evidence="10">The sequence shown here is derived from an EMBL/GenBank/DDBJ whole genome shotgun (WGS) entry which is preliminary data.</text>
</comment>
<keyword evidence="11" id="KW-1185">Reference proteome</keyword>
<organism evidence="10 11">
    <name type="scientific">Fervidicella metallireducens AeB</name>
    <dbReference type="NCBI Taxonomy" id="1403537"/>
    <lineage>
        <taxon>Bacteria</taxon>
        <taxon>Bacillati</taxon>
        <taxon>Bacillota</taxon>
        <taxon>Clostridia</taxon>
        <taxon>Eubacteriales</taxon>
        <taxon>Clostridiaceae</taxon>
        <taxon>Fervidicella</taxon>
    </lineage>
</organism>
<dbReference type="Pfam" id="PF08478">
    <property type="entry name" value="POTRA_1"/>
    <property type="match status" value="1"/>
</dbReference>